<reference evidence="1 2" key="1">
    <citation type="submission" date="2020-07" db="EMBL/GenBank/DDBJ databases">
        <title>Sequencing the genomes of 1000 actinobacteria strains.</title>
        <authorList>
            <person name="Klenk H.-P."/>
        </authorList>
    </citation>
    <scope>NUCLEOTIDE SEQUENCE [LARGE SCALE GENOMIC DNA]</scope>
    <source>
        <strain evidence="1 2">DSM 19970</strain>
    </source>
</reference>
<dbReference type="Proteomes" id="UP000547973">
    <property type="component" value="Unassembled WGS sequence"/>
</dbReference>
<organism evidence="1 2">
    <name type="scientific">Demequina lutea</name>
    <dbReference type="NCBI Taxonomy" id="431489"/>
    <lineage>
        <taxon>Bacteria</taxon>
        <taxon>Bacillati</taxon>
        <taxon>Actinomycetota</taxon>
        <taxon>Actinomycetes</taxon>
        <taxon>Micrococcales</taxon>
        <taxon>Demequinaceae</taxon>
        <taxon>Demequina</taxon>
    </lineage>
</organism>
<sequence>MLYRMARASATGRAARKGPVALGQREVRKAVYRKTSGQTAKALRKFLK</sequence>
<protein>
    <submittedName>
        <fullName evidence="1">Uncharacterized protein</fullName>
    </submittedName>
</protein>
<gene>
    <name evidence="1" type="ORF">BKA03_001261</name>
</gene>
<name>A0A7Y9Z988_9MICO</name>
<accession>A0A7Y9Z988</accession>
<dbReference type="EMBL" id="JACBZO010000001">
    <property type="protein sequence ID" value="NYI41142.1"/>
    <property type="molecule type" value="Genomic_DNA"/>
</dbReference>
<evidence type="ECO:0000313" key="1">
    <source>
        <dbReference type="EMBL" id="NYI41142.1"/>
    </source>
</evidence>
<proteinExistence type="predicted"/>
<evidence type="ECO:0000313" key="2">
    <source>
        <dbReference type="Proteomes" id="UP000547973"/>
    </source>
</evidence>
<keyword evidence="2" id="KW-1185">Reference proteome</keyword>
<dbReference type="AlphaFoldDB" id="A0A7Y9Z988"/>
<comment type="caution">
    <text evidence="1">The sequence shown here is derived from an EMBL/GenBank/DDBJ whole genome shotgun (WGS) entry which is preliminary data.</text>
</comment>